<keyword evidence="3" id="KW-1185">Reference proteome</keyword>
<protein>
    <submittedName>
        <fullName evidence="2">Amidase</fullName>
    </submittedName>
</protein>
<accession>A0ABN4YSL0</accession>
<dbReference type="PANTHER" id="PTHR40032:SF1">
    <property type="entry name" value="EXPORTED PROTEIN"/>
    <property type="match status" value="1"/>
</dbReference>
<dbReference type="Proteomes" id="UP000192486">
    <property type="component" value="Chromosome"/>
</dbReference>
<sequence length="169" mass="19513">MIWQGGIFLYNRQAAVDYADKWWNSRNPAFPSFEDDCTNFISQCLLAGGAPMHGAPNREKGWWMRKGTWSFSFTVAHSMRWYLATSTKGLTATQVKTPQELQIGDIITYDFHGDGRFDHTTIVTAKDGDNPLVNAHTYNAYHRTWDYKDSYAYSPNAKYIFFKINDHFS</sequence>
<gene>
    <name evidence="2" type="ORF">SporoS204_11875</name>
</gene>
<reference evidence="2 3" key="1">
    <citation type="submission" date="2016-04" db="EMBL/GenBank/DDBJ databases">
        <title>Comparative Genomics and Epigenetics of Sporosarcina ureae.</title>
        <authorList>
            <person name="Oliver A.S."/>
            <person name="Cooper K.K."/>
        </authorList>
    </citation>
    <scope>NUCLEOTIDE SEQUENCE [LARGE SCALE GENOMIC DNA]</scope>
    <source>
        <strain evidence="2 3">S204</strain>
    </source>
</reference>
<evidence type="ECO:0000259" key="1">
    <source>
        <dbReference type="Pfam" id="PF12671"/>
    </source>
</evidence>
<dbReference type="EMBL" id="CP015108">
    <property type="protein sequence ID" value="ARF15757.1"/>
    <property type="molecule type" value="Genomic_DNA"/>
</dbReference>
<name>A0ABN4YSL0_SPOUR</name>
<organism evidence="2 3">
    <name type="scientific">Sporosarcina ureae</name>
    <dbReference type="NCBI Taxonomy" id="1571"/>
    <lineage>
        <taxon>Bacteria</taxon>
        <taxon>Bacillati</taxon>
        <taxon>Bacillota</taxon>
        <taxon>Bacilli</taxon>
        <taxon>Bacillales</taxon>
        <taxon>Caryophanaceae</taxon>
        <taxon>Sporosarcina</taxon>
    </lineage>
</organism>
<proteinExistence type="predicted"/>
<evidence type="ECO:0000313" key="3">
    <source>
        <dbReference type="Proteomes" id="UP000192486"/>
    </source>
</evidence>
<dbReference type="InterPro" id="IPR024301">
    <property type="entry name" value="Amidase_6"/>
</dbReference>
<dbReference type="PANTHER" id="PTHR40032">
    <property type="entry name" value="EXPORTED PROTEIN-RELATED"/>
    <property type="match status" value="1"/>
</dbReference>
<dbReference type="Pfam" id="PF12671">
    <property type="entry name" value="Amidase_6"/>
    <property type="match status" value="1"/>
</dbReference>
<evidence type="ECO:0000313" key="2">
    <source>
        <dbReference type="EMBL" id="ARF15757.1"/>
    </source>
</evidence>
<feature type="domain" description="Putative amidase" evidence="1">
    <location>
        <begin position="10"/>
        <end position="159"/>
    </location>
</feature>